<dbReference type="PROSITE" id="PS51412">
    <property type="entry name" value="MACPF_2"/>
    <property type="match status" value="1"/>
</dbReference>
<keyword evidence="14" id="KW-0391">Immunity</keyword>
<evidence type="ECO:0000256" key="22">
    <source>
        <dbReference type="PROSITE-ProRule" id="PRU00302"/>
    </source>
</evidence>
<evidence type="ECO:0000256" key="2">
    <source>
        <dbReference type="ARBA" id="ARBA00004613"/>
    </source>
</evidence>
<dbReference type="SMART" id="SM00032">
    <property type="entry name" value="CCP"/>
    <property type="match status" value="2"/>
</dbReference>
<dbReference type="GO" id="GO:0006958">
    <property type="term" value="P:complement activation, classical pathway"/>
    <property type="evidence" value="ECO:0007669"/>
    <property type="project" value="UniProtKB-KW"/>
</dbReference>
<keyword evidence="17" id="KW-0472">Membrane</keyword>
<feature type="domain" description="Sushi" evidence="24">
    <location>
        <begin position="609"/>
        <end position="671"/>
    </location>
</feature>
<dbReference type="Gene3D" id="4.10.400.10">
    <property type="entry name" value="Low-density Lipoprotein Receptor"/>
    <property type="match status" value="1"/>
</dbReference>
<dbReference type="SMART" id="SM00192">
    <property type="entry name" value="LDLa"/>
    <property type="match status" value="1"/>
</dbReference>
<dbReference type="PROSITE" id="PS50923">
    <property type="entry name" value="SUSHI"/>
    <property type="match status" value="2"/>
</dbReference>
<keyword evidence="4" id="KW-1134">Transmembrane beta strand</keyword>
<dbReference type="PRINTS" id="PR00764">
    <property type="entry name" value="COMPLEMENTC9"/>
</dbReference>
<evidence type="ECO:0000256" key="8">
    <source>
        <dbReference type="ARBA" id="ARBA00022588"/>
    </source>
</evidence>
<dbReference type="InterPro" id="IPR036055">
    <property type="entry name" value="LDL_receptor-like_sf"/>
</dbReference>
<keyword evidence="11 23" id="KW-0732">Signal</keyword>
<keyword evidence="7" id="KW-1052">Target cell membrane</keyword>
<dbReference type="InterPro" id="IPR036383">
    <property type="entry name" value="TSP1_rpt_sf"/>
</dbReference>
<comment type="similarity">
    <text evidence="3">Belongs to the complement C6/C7/C8/C9 family.</text>
</comment>
<evidence type="ECO:0000313" key="27">
    <source>
        <dbReference type="Proteomes" id="UP001181693"/>
    </source>
</evidence>
<dbReference type="Pfam" id="PF21288">
    <property type="entry name" value="Kazal_C6"/>
    <property type="match status" value="1"/>
</dbReference>
<sequence length="839" mass="95016">MDSRLCLCSLLISCLVAKASSCFCEHYPWSSWSACTRTCAYGTQSRSRNIVYDEYYPKNNCDQMCTKHETRSCNEEPCAISCRLGDFGPWSDCDPCLKKQFRVRSLEQPSQFGGQSCEGLLSESRPCIPTKLCKIEESDCTKKFKCNTGRCIDSKLKCNGDNDCGDNSDERGCARKPGQKRSFEPIPGAQLMANGYNYLSGESKGEIFDNSFYAGKRNIVYGNETGPNRKGYRLPANLESFRFQVKDEEDDETSDFYNSMNDFNKEIRVQDQSLSPGHFSLGIPLLFHWESNSKRTSRRSFREALRSSYKQNYKFIRIHKVISVSEFTMKKDNLWLSDVFLKALNHLPLEYNYPLYSRIFDNFGTHYISQGSLGSFLQSSEKSISFVKGGIAKFTAKLGYEKQGSYPENQDYENWKASTAENPVVVNFKCSPCPNNGKTVLVDTECLCVCQPGTYGESCEKRAPDYNSVAVDGSWNCWSSWSECDTSRVRRRTRQCNNPAPSNGGKACEGPETEEDHCTISLFEDQGALCINDDEDKKEVDQINPDPDSGCPKPDPPENALFINEKSWYKVAEEIEIICFSGYELSGYQFLRCLPDGTWKQEDVKCVRTTCPRPAATFDVTISQFKPDYEVGEEINLSCPSGFTITGETRYKCGSNYEWRPPIEGELRCEKVQPKVNQSNCKPGKKQVGSECVCMSPDDDCGHYTEDLCIYDQENNSAMTMPRCHFLAEHCLERKKLHFLNNGPCNEINLSWVRERISLSTHSVKKEACGYDFCYDWERCTDSQCFCLLPYQCPENKGQLFCIKTGSSGRQKTVNLCGLGAIKCTRMKANVVHDGECSP</sequence>
<evidence type="ECO:0008006" key="28">
    <source>
        <dbReference type="Google" id="ProtNLM"/>
    </source>
</evidence>
<dbReference type="PROSITE" id="PS01209">
    <property type="entry name" value="LDLRA_1"/>
    <property type="match status" value="1"/>
</dbReference>
<dbReference type="PROSITE" id="PS00279">
    <property type="entry name" value="MACPF_1"/>
    <property type="match status" value="1"/>
</dbReference>
<dbReference type="InterPro" id="IPR003884">
    <property type="entry name" value="FacI_MAC"/>
</dbReference>
<dbReference type="InterPro" id="IPR048831">
    <property type="entry name" value="C8A_B_C6_EGF-like"/>
</dbReference>
<dbReference type="InterPro" id="IPR023415">
    <property type="entry name" value="LDLR_class-A_CS"/>
</dbReference>
<evidence type="ECO:0000256" key="9">
    <source>
        <dbReference type="ARBA" id="ARBA00022659"/>
    </source>
</evidence>
<dbReference type="InterPro" id="IPR048828">
    <property type="entry name" value="C6_KAZAL"/>
</dbReference>
<dbReference type="InterPro" id="IPR000884">
    <property type="entry name" value="TSP1_rpt"/>
</dbReference>
<evidence type="ECO:0000256" key="15">
    <source>
        <dbReference type="ARBA" id="ARBA00022875"/>
    </source>
</evidence>
<comment type="caution">
    <text evidence="26">The sequence shown here is derived from an EMBL/GenBank/DDBJ whole genome shotgun (WGS) entry which is preliminary data.</text>
</comment>
<evidence type="ECO:0000256" key="6">
    <source>
        <dbReference type="ARBA" id="ARBA00022536"/>
    </source>
</evidence>
<feature type="disulfide bond" evidence="22">
    <location>
        <begin position="579"/>
        <end position="606"/>
    </location>
</feature>
<dbReference type="PANTHER" id="PTHR45742">
    <property type="entry name" value="COMPLEMENT COMPONENT C6"/>
    <property type="match status" value="1"/>
</dbReference>
<dbReference type="AlphaFoldDB" id="A0AAV3ANY6"/>
<dbReference type="InterPro" id="IPR002172">
    <property type="entry name" value="LDrepeatLR_classA_rpt"/>
</dbReference>
<organism evidence="26 27">
    <name type="scientific">Pyxicephalus adspersus</name>
    <name type="common">African bullfrog</name>
    <dbReference type="NCBI Taxonomy" id="30357"/>
    <lineage>
        <taxon>Eukaryota</taxon>
        <taxon>Metazoa</taxon>
        <taxon>Chordata</taxon>
        <taxon>Craniata</taxon>
        <taxon>Vertebrata</taxon>
        <taxon>Euteleostomi</taxon>
        <taxon>Amphibia</taxon>
        <taxon>Batrachia</taxon>
        <taxon>Anura</taxon>
        <taxon>Neobatrachia</taxon>
        <taxon>Ranoidea</taxon>
        <taxon>Pyxicephalidae</taxon>
        <taxon>Pyxicephalinae</taxon>
        <taxon>Pyxicephalus</taxon>
    </lineage>
</organism>
<dbReference type="PROSITE" id="PS50068">
    <property type="entry name" value="LDLRA_2"/>
    <property type="match status" value="1"/>
</dbReference>
<evidence type="ECO:0000256" key="11">
    <source>
        <dbReference type="ARBA" id="ARBA00022729"/>
    </source>
</evidence>
<dbReference type="EMBL" id="DYDO01000006">
    <property type="protein sequence ID" value="DBA23828.1"/>
    <property type="molecule type" value="Genomic_DNA"/>
</dbReference>
<gene>
    <name evidence="26" type="ORF">GDO54_014706</name>
</gene>
<evidence type="ECO:0000256" key="7">
    <source>
        <dbReference type="ARBA" id="ARBA00022537"/>
    </source>
</evidence>
<evidence type="ECO:0000256" key="5">
    <source>
        <dbReference type="ARBA" id="ARBA00022525"/>
    </source>
</evidence>
<accession>A0AAV3ANY6</accession>
<feature type="chain" id="PRO_5043875755" description="Complement component C6" evidence="23">
    <location>
        <begin position="22"/>
        <end position="839"/>
    </location>
</feature>
<feature type="signal peptide" evidence="23">
    <location>
        <begin position="1"/>
        <end position="21"/>
    </location>
</feature>
<dbReference type="PANTHER" id="PTHR45742:SF4">
    <property type="entry name" value="COMPLEMENT COMPONENT C6"/>
    <property type="match status" value="1"/>
</dbReference>
<evidence type="ECO:0000259" key="25">
    <source>
        <dbReference type="PROSITE" id="PS51412"/>
    </source>
</evidence>
<dbReference type="InterPro" id="IPR035976">
    <property type="entry name" value="Sushi/SCR/CCP_sf"/>
</dbReference>
<evidence type="ECO:0000256" key="21">
    <source>
        <dbReference type="PROSITE-ProRule" id="PRU00124"/>
    </source>
</evidence>
<keyword evidence="13" id="KW-0204">Cytolysis</keyword>
<evidence type="ECO:0000256" key="13">
    <source>
        <dbReference type="ARBA" id="ARBA00022852"/>
    </source>
</evidence>
<protein>
    <recommendedName>
        <fullName evidence="28">Complement component C6</fullName>
    </recommendedName>
</protein>
<evidence type="ECO:0000256" key="20">
    <source>
        <dbReference type="ARBA" id="ARBA00023298"/>
    </source>
</evidence>
<dbReference type="SMART" id="SM00057">
    <property type="entry name" value="FIMAC"/>
    <property type="match status" value="2"/>
</dbReference>
<comment type="subcellular location">
    <subcellularLocation>
        <location evidence="2">Secreted</location>
    </subcellularLocation>
    <subcellularLocation>
        <location evidence="1">Target cell membrane</location>
        <topology evidence="1">Multi-pass membrane protein</topology>
    </subcellularLocation>
</comment>
<dbReference type="Gene3D" id="3.30.60.30">
    <property type="match status" value="2"/>
</dbReference>
<proteinExistence type="inferred from homology"/>
<evidence type="ECO:0000256" key="18">
    <source>
        <dbReference type="ARBA" id="ARBA00023157"/>
    </source>
</evidence>
<dbReference type="GO" id="GO:0031640">
    <property type="term" value="P:killing of cells of another organism"/>
    <property type="evidence" value="ECO:0007669"/>
    <property type="project" value="UniProtKB-KW"/>
</dbReference>
<evidence type="ECO:0000256" key="1">
    <source>
        <dbReference type="ARBA" id="ARBA00004276"/>
    </source>
</evidence>
<keyword evidence="20" id="KW-1053">Target membrane</keyword>
<dbReference type="CDD" id="cd00112">
    <property type="entry name" value="LDLa"/>
    <property type="match status" value="1"/>
</dbReference>
<reference evidence="26" key="1">
    <citation type="thesis" date="2020" institute="ProQuest LLC" country="789 East Eisenhower Parkway, Ann Arbor, MI, USA">
        <title>Comparative Genomics and Chromosome Evolution.</title>
        <authorList>
            <person name="Mudd A.B."/>
        </authorList>
    </citation>
    <scope>NUCLEOTIDE SEQUENCE</scope>
    <source>
        <strain evidence="26">1538</strain>
        <tissue evidence="26">Blood</tissue>
    </source>
</reference>
<dbReference type="FunFam" id="2.20.100.10:FF:000002">
    <property type="entry name" value="Unc-5 netrin receptor C"/>
    <property type="match status" value="1"/>
</dbReference>
<dbReference type="SUPFAM" id="SSF57424">
    <property type="entry name" value="LDL receptor-like module"/>
    <property type="match status" value="1"/>
</dbReference>
<keyword evidence="18 22" id="KW-1015">Disulfide bond</keyword>
<keyword evidence="5" id="KW-0964">Secreted</keyword>
<evidence type="ECO:0000313" key="26">
    <source>
        <dbReference type="EMBL" id="DBA23828.1"/>
    </source>
</evidence>
<keyword evidence="10" id="KW-0812">Transmembrane</keyword>
<dbReference type="GO" id="GO:0005579">
    <property type="term" value="C:membrane attack complex"/>
    <property type="evidence" value="ECO:0007669"/>
    <property type="project" value="UniProtKB-KW"/>
</dbReference>
<evidence type="ECO:0000256" key="14">
    <source>
        <dbReference type="ARBA" id="ARBA00022859"/>
    </source>
</evidence>
<dbReference type="InterPro" id="IPR001862">
    <property type="entry name" value="MAC_perforin"/>
</dbReference>
<evidence type="ECO:0000256" key="12">
    <source>
        <dbReference type="ARBA" id="ARBA00022737"/>
    </source>
</evidence>
<evidence type="ECO:0000256" key="19">
    <source>
        <dbReference type="ARBA" id="ARBA00023180"/>
    </source>
</evidence>
<dbReference type="SUPFAM" id="SSF82895">
    <property type="entry name" value="TSP-1 type 1 repeat"/>
    <property type="match status" value="3"/>
</dbReference>
<feature type="disulfide bond" evidence="21">
    <location>
        <begin position="158"/>
        <end position="173"/>
    </location>
</feature>
<keyword evidence="8" id="KW-0399">Innate immunity</keyword>
<dbReference type="GO" id="GO:0005576">
    <property type="term" value="C:extracellular region"/>
    <property type="evidence" value="ECO:0007669"/>
    <property type="project" value="UniProtKB-SubCell"/>
</dbReference>
<evidence type="ECO:0000259" key="24">
    <source>
        <dbReference type="PROSITE" id="PS50923"/>
    </source>
</evidence>
<dbReference type="FunFam" id="4.10.400.10:FF:000065">
    <property type="entry name" value="Transmembrane protease serine 7"/>
    <property type="match status" value="1"/>
</dbReference>
<keyword evidence="6" id="KW-0245">EGF-like domain</keyword>
<comment type="caution">
    <text evidence="22">Lacks conserved residue(s) required for the propagation of feature annotation.</text>
</comment>
<dbReference type="Gene3D" id="2.10.70.10">
    <property type="entry name" value="Complement Module, domain 1"/>
    <property type="match status" value="2"/>
</dbReference>
<feature type="domain" description="Sushi" evidence="24">
    <location>
        <begin position="549"/>
        <end position="608"/>
    </location>
</feature>
<dbReference type="Pfam" id="PF21195">
    <property type="entry name" value="EGF_C8A_B_C6"/>
    <property type="match status" value="1"/>
</dbReference>
<dbReference type="Pfam" id="PF01823">
    <property type="entry name" value="MACPF"/>
    <property type="match status" value="1"/>
</dbReference>
<dbReference type="InterPro" id="IPR020864">
    <property type="entry name" value="MACPF"/>
</dbReference>
<keyword evidence="16" id="KW-0473">Membrane attack complex</keyword>
<evidence type="ECO:0000256" key="4">
    <source>
        <dbReference type="ARBA" id="ARBA00022452"/>
    </source>
</evidence>
<dbReference type="GO" id="GO:0045087">
    <property type="term" value="P:innate immune response"/>
    <property type="evidence" value="ECO:0007669"/>
    <property type="project" value="UniProtKB-KW"/>
</dbReference>
<dbReference type="Pfam" id="PF00084">
    <property type="entry name" value="Sushi"/>
    <property type="match status" value="2"/>
</dbReference>
<dbReference type="Proteomes" id="UP001181693">
    <property type="component" value="Unassembled WGS sequence"/>
</dbReference>
<dbReference type="SUPFAM" id="SSF57535">
    <property type="entry name" value="Complement control module/SCR domain"/>
    <property type="match status" value="2"/>
</dbReference>
<evidence type="ECO:0000256" key="17">
    <source>
        <dbReference type="ARBA" id="ARBA00023136"/>
    </source>
</evidence>
<keyword evidence="15" id="KW-0180">Complement pathway</keyword>
<name>A0AAV3ANY6_PYXAD</name>
<keyword evidence="19" id="KW-0325">Glycoprotein</keyword>
<dbReference type="InterPro" id="IPR020863">
    <property type="entry name" value="MACPF_CS"/>
</dbReference>
<dbReference type="InterPro" id="IPR000436">
    <property type="entry name" value="Sushi_SCR_CCP_dom"/>
</dbReference>
<dbReference type="GO" id="GO:0044218">
    <property type="term" value="C:other organism cell membrane"/>
    <property type="evidence" value="ECO:0007669"/>
    <property type="project" value="UniProtKB-KW"/>
</dbReference>
<evidence type="ECO:0000256" key="23">
    <source>
        <dbReference type="SAM" id="SignalP"/>
    </source>
</evidence>
<feature type="disulfide bond" evidence="21">
    <location>
        <begin position="146"/>
        <end position="164"/>
    </location>
</feature>
<feature type="domain" description="MACPF" evidence="25">
    <location>
        <begin position="174"/>
        <end position="531"/>
    </location>
</feature>
<dbReference type="SMART" id="SM00209">
    <property type="entry name" value="TSP1"/>
    <property type="match status" value="3"/>
</dbReference>
<evidence type="ECO:0000256" key="10">
    <source>
        <dbReference type="ARBA" id="ARBA00022692"/>
    </source>
</evidence>
<dbReference type="PROSITE" id="PS50092">
    <property type="entry name" value="TSP1"/>
    <property type="match status" value="3"/>
</dbReference>
<dbReference type="Pfam" id="PF00057">
    <property type="entry name" value="Ldl_recept_a"/>
    <property type="match status" value="1"/>
</dbReference>
<dbReference type="Gene3D" id="2.20.100.10">
    <property type="entry name" value="Thrombospondin type-1 (TSP1) repeat"/>
    <property type="match status" value="3"/>
</dbReference>
<dbReference type="CDD" id="cd00033">
    <property type="entry name" value="CCP"/>
    <property type="match status" value="2"/>
</dbReference>
<evidence type="ECO:0000256" key="16">
    <source>
        <dbReference type="ARBA" id="ARBA00023058"/>
    </source>
</evidence>
<keyword evidence="9 22" id="KW-0768">Sushi</keyword>
<dbReference type="Pfam" id="PF00090">
    <property type="entry name" value="TSP_1"/>
    <property type="match status" value="3"/>
</dbReference>
<keyword evidence="27" id="KW-1185">Reference proteome</keyword>
<evidence type="ECO:0000256" key="3">
    <source>
        <dbReference type="ARBA" id="ARBA00009214"/>
    </source>
</evidence>
<keyword evidence="12" id="KW-0677">Repeat</keyword>